<feature type="region of interest" description="Disordered" evidence="7">
    <location>
        <begin position="48"/>
        <end position="107"/>
    </location>
</feature>
<evidence type="ECO:0000256" key="2">
    <source>
        <dbReference type="ARBA" id="ARBA00022833"/>
    </source>
</evidence>
<dbReference type="PANTHER" id="PTHR31779:SF3">
    <property type="entry name" value="PROTEIN RDR1"/>
    <property type="match status" value="1"/>
</dbReference>
<evidence type="ECO:0000256" key="6">
    <source>
        <dbReference type="ARBA" id="ARBA00023242"/>
    </source>
</evidence>
<dbReference type="InterPro" id="IPR036864">
    <property type="entry name" value="Zn2-C6_fun-type_DNA-bd_sf"/>
</dbReference>
<keyword evidence="3" id="KW-0805">Transcription regulation</keyword>
<dbReference type="EMBL" id="JAPZBQ010000005">
    <property type="protein sequence ID" value="KAJ5328229.1"/>
    <property type="molecule type" value="Genomic_DNA"/>
</dbReference>
<accession>A0A9W9Q6U4</accession>
<name>A0A9W9Q6U4_PENBR</name>
<feature type="compositionally biased region" description="Basic and acidic residues" evidence="7">
    <location>
        <begin position="214"/>
        <end position="223"/>
    </location>
</feature>
<dbReference type="PROSITE" id="PS50048">
    <property type="entry name" value="ZN2_CY6_FUNGAL_2"/>
    <property type="match status" value="1"/>
</dbReference>
<keyword evidence="1" id="KW-0479">Metal-binding</keyword>
<feature type="domain" description="Zn(2)-C6 fungal-type" evidence="8">
    <location>
        <begin position="14"/>
        <end position="43"/>
    </location>
</feature>
<dbReference type="PANTHER" id="PTHR31779">
    <property type="entry name" value="2-NITROPROPANE DIOXYGENASE FAMILY, PUTATIVE (AFU_ORTHOLOGUE AFUA_2G17430)-RELATED"/>
    <property type="match status" value="1"/>
</dbReference>
<dbReference type="GO" id="GO:0000981">
    <property type="term" value="F:DNA-binding transcription factor activity, RNA polymerase II-specific"/>
    <property type="evidence" value="ECO:0007669"/>
    <property type="project" value="InterPro"/>
</dbReference>
<dbReference type="SMART" id="SM00066">
    <property type="entry name" value="GAL4"/>
    <property type="match status" value="1"/>
</dbReference>
<dbReference type="Proteomes" id="UP001147695">
    <property type="component" value="Unassembled WGS sequence"/>
</dbReference>
<keyword evidence="4" id="KW-0238">DNA-binding</keyword>
<comment type="caution">
    <text evidence="9">The sequence shown here is derived from an EMBL/GenBank/DDBJ whole genome shotgun (WGS) entry which is preliminary data.</text>
</comment>
<feature type="region of interest" description="Disordered" evidence="7">
    <location>
        <begin position="447"/>
        <end position="469"/>
    </location>
</feature>
<evidence type="ECO:0000256" key="3">
    <source>
        <dbReference type="ARBA" id="ARBA00023015"/>
    </source>
</evidence>
<protein>
    <recommendedName>
        <fullName evidence="8">Zn(2)-C6 fungal-type domain-containing protein</fullName>
    </recommendedName>
</protein>
<dbReference type="SUPFAM" id="SSF57701">
    <property type="entry name" value="Zn2/Cys6 DNA-binding domain"/>
    <property type="match status" value="1"/>
</dbReference>
<organism evidence="9 10">
    <name type="scientific">Penicillium brevicompactum</name>
    <dbReference type="NCBI Taxonomy" id="5074"/>
    <lineage>
        <taxon>Eukaryota</taxon>
        <taxon>Fungi</taxon>
        <taxon>Dikarya</taxon>
        <taxon>Ascomycota</taxon>
        <taxon>Pezizomycotina</taxon>
        <taxon>Eurotiomycetes</taxon>
        <taxon>Eurotiomycetidae</taxon>
        <taxon>Eurotiales</taxon>
        <taxon>Aspergillaceae</taxon>
        <taxon>Penicillium</taxon>
    </lineage>
</organism>
<dbReference type="Pfam" id="PF00172">
    <property type="entry name" value="Zn_clus"/>
    <property type="match status" value="1"/>
</dbReference>
<dbReference type="InterPro" id="IPR052478">
    <property type="entry name" value="Metabolite_Synth_Reg"/>
</dbReference>
<evidence type="ECO:0000256" key="4">
    <source>
        <dbReference type="ARBA" id="ARBA00023125"/>
    </source>
</evidence>
<evidence type="ECO:0000256" key="7">
    <source>
        <dbReference type="SAM" id="MobiDB-lite"/>
    </source>
</evidence>
<dbReference type="InterPro" id="IPR001138">
    <property type="entry name" value="Zn2Cys6_DnaBD"/>
</dbReference>
<feature type="compositionally biased region" description="Polar residues" evidence="7">
    <location>
        <begin position="72"/>
        <end position="82"/>
    </location>
</feature>
<dbReference type="CDD" id="cd12148">
    <property type="entry name" value="fungal_TF_MHR"/>
    <property type="match status" value="1"/>
</dbReference>
<sequence>MLQALMIRQRSARACLACRQRKRKCDGELPCNTCVGYDYECSYDPVQGAPKRKRQSEEEIPSVPKVARISPEPQSRRQNASAPSGILDSTKSRFVGRQPSPPRLHSFAYHTGKRKEPESMARLQLAERMSWNTIRGQLDYYFLTIHPVFGFLDESLIYERCEKHWHNEPQSPDFEAIIAGLAALTCLFNSFTGPDEETWLALHAKEILEDPFLHDDASGRGDRASSGPTVPDTGYREGLGSFDTKIIRQSYEYGRSVINLGFPSQESLPRSTCATDFTPRLCRLIQAIPISPKASDSVATTNELSDALRSLVEQLVPHDFLILVRADLAFSIYRRIRLLKSNLRESLLEEVISLGMSSLRAARDLVTLGQPWWNVISTVFQFVCVLLAIDTDASVTRLPKVMEALEMIVCALNTHLAKEALATARNLVQASLEKRRKGIKTLESIVGPASDMPADSENQPEDNPDPAFAYHYPLEPSDLDLFSDMDFFN</sequence>
<evidence type="ECO:0000256" key="5">
    <source>
        <dbReference type="ARBA" id="ARBA00023163"/>
    </source>
</evidence>
<keyword evidence="2" id="KW-0862">Zinc</keyword>
<evidence type="ECO:0000256" key="1">
    <source>
        <dbReference type="ARBA" id="ARBA00022723"/>
    </source>
</evidence>
<proteinExistence type="predicted"/>
<evidence type="ECO:0000313" key="10">
    <source>
        <dbReference type="Proteomes" id="UP001147695"/>
    </source>
</evidence>
<dbReference type="AlphaFoldDB" id="A0A9W9Q6U4"/>
<dbReference type="GO" id="GO:0008270">
    <property type="term" value="F:zinc ion binding"/>
    <property type="evidence" value="ECO:0007669"/>
    <property type="project" value="InterPro"/>
</dbReference>
<gene>
    <name evidence="9" type="ORF">N7452_008619</name>
</gene>
<dbReference type="GO" id="GO:0009410">
    <property type="term" value="P:response to xenobiotic stimulus"/>
    <property type="evidence" value="ECO:0007669"/>
    <property type="project" value="TreeGrafter"/>
</dbReference>
<reference evidence="9" key="1">
    <citation type="submission" date="2022-12" db="EMBL/GenBank/DDBJ databases">
        <authorList>
            <person name="Petersen C."/>
        </authorList>
    </citation>
    <scope>NUCLEOTIDE SEQUENCE</scope>
    <source>
        <strain evidence="9">IBT 35673</strain>
    </source>
</reference>
<keyword evidence="6" id="KW-0539">Nucleus</keyword>
<dbReference type="CDD" id="cd00067">
    <property type="entry name" value="GAL4"/>
    <property type="match status" value="1"/>
</dbReference>
<feature type="region of interest" description="Disordered" evidence="7">
    <location>
        <begin position="214"/>
        <end position="234"/>
    </location>
</feature>
<dbReference type="GO" id="GO:0003677">
    <property type="term" value="F:DNA binding"/>
    <property type="evidence" value="ECO:0007669"/>
    <property type="project" value="UniProtKB-KW"/>
</dbReference>
<keyword evidence="5" id="KW-0804">Transcription</keyword>
<reference evidence="9" key="2">
    <citation type="journal article" date="2023" name="IMA Fungus">
        <title>Comparative genomic study of the Penicillium genus elucidates a diverse pangenome and 15 lateral gene transfer events.</title>
        <authorList>
            <person name="Petersen C."/>
            <person name="Sorensen T."/>
            <person name="Nielsen M.R."/>
            <person name="Sondergaard T.E."/>
            <person name="Sorensen J.L."/>
            <person name="Fitzpatrick D.A."/>
            <person name="Frisvad J.C."/>
            <person name="Nielsen K.L."/>
        </authorList>
    </citation>
    <scope>NUCLEOTIDE SEQUENCE</scope>
    <source>
        <strain evidence="9">IBT 35673</strain>
    </source>
</reference>
<dbReference type="PROSITE" id="PS00463">
    <property type="entry name" value="ZN2_CY6_FUNGAL_1"/>
    <property type="match status" value="1"/>
</dbReference>
<evidence type="ECO:0000259" key="8">
    <source>
        <dbReference type="PROSITE" id="PS50048"/>
    </source>
</evidence>
<evidence type="ECO:0000313" key="9">
    <source>
        <dbReference type="EMBL" id="KAJ5328229.1"/>
    </source>
</evidence>
<dbReference type="Gene3D" id="4.10.240.10">
    <property type="entry name" value="Zn(2)-C6 fungal-type DNA-binding domain"/>
    <property type="match status" value="1"/>
</dbReference>